<evidence type="ECO:0000313" key="2">
    <source>
        <dbReference type="Proteomes" id="UP001055439"/>
    </source>
</evidence>
<proteinExistence type="predicted"/>
<dbReference type="Proteomes" id="UP001055439">
    <property type="component" value="Chromosome 2"/>
</dbReference>
<evidence type="ECO:0000313" key="1">
    <source>
        <dbReference type="EMBL" id="URD88260.1"/>
    </source>
</evidence>
<organism evidence="1 2">
    <name type="scientific">Musa troglodytarum</name>
    <name type="common">fe'i banana</name>
    <dbReference type="NCBI Taxonomy" id="320322"/>
    <lineage>
        <taxon>Eukaryota</taxon>
        <taxon>Viridiplantae</taxon>
        <taxon>Streptophyta</taxon>
        <taxon>Embryophyta</taxon>
        <taxon>Tracheophyta</taxon>
        <taxon>Spermatophyta</taxon>
        <taxon>Magnoliopsida</taxon>
        <taxon>Liliopsida</taxon>
        <taxon>Zingiberales</taxon>
        <taxon>Musaceae</taxon>
        <taxon>Musa</taxon>
    </lineage>
</organism>
<dbReference type="AlphaFoldDB" id="A0A9E7JP46"/>
<gene>
    <name evidence="1" type="ORF">MUK42_19780</name>
</gene>
<accession>A0A9E7JP46</accession>
<reference evidence="1" key="1">
    <citation type="submission" date="2022-05" db="EMBL/GenBank/DDBJ databases">
        <title>The Musa troglodytarum L. genome provides insights into the mechanism of non-climacteric behaviour and enrichment of carotenoids.</title>
        <authorList>
            <person name="Wang J."/>
        </authorList>
    </citation>
    <scope>NUCLEOTIDE SEQUENCE</scope>
    <source>
        <tissue evidence="1">Leaf</tissue>
    </source>
</reference>
<protein>
    <submittedName>
        <fullName evidence="1">Uncharacterized protein</fullName>
    </submittedName>
</protein>
<name>A0A9E7JP46_9LILI</name>
<dbReference type="EMBL" id="CP097504">
    <property type="protein sequence ID" value="URD88260.1"/>
    <property type="molecule type" value="Genomic_DNA"/>
</dbReference>
<sequence>MVLGLQRLIATPGLIRSVLRLQGSNMRQVGSDNCTRSGTAGEGRVDGWRDKRRRALCVHGVHMLHENKGKMVGGLQSTKERCSSFYRMQM</sequence>
<keyword evidence="2" id="KW-1185">Reference proteome</keyword>